<dbReference type="InterPro" id="IPR036379">
    <property type="entry name" value="A-amylase_inhib_sf"/>
</dbReference>
<feature type="chain" id="PRO_5022206164" evidence="2">
    <location>
        <begin position="32"/>
        <end position="113"/>
    </location>
</feature>
<dbReference type="Proteomes" id="UP000319213">
    <property type="component" value="Unassembled WGS sequence"/>
</dbReference>
<comment type="caution">
    <text evidence="3">The sequence shown here is derived from an EMBL/GenBank/DDBJ whole genome shotgun (WGS) entry which is preliminary data.</text>
</comment>
<proteinExistence type="predicted"/>
<organism evidence="3 4">
    <name type="scientific">Thermopolyspora flexuosa</name>
    <dbReference type="NCBI Taxonomy" id="103836"/>
    <lineage>
        <taxon>Bacteria</taxon>
        <taxon>Bacillati</taxon>
        <taxon>Actinomycetota</taxon>
        <taxon>Actinomycetes</taxon>
        <taxon>Streptosporangiales</taxon>
        <taxon>Streptosporangiaceae</taxon>
        <taxon>Thermopolyspora</taxon>
    </lineage>
</organism>
<dbReference type="EMBL" id="VFPQ01000001">
    <property type="protein sequence ID" value="TQM75845.1"/>
    <property type="molecule type" value="Genomic_DNA"/>
</dbReference>
<dbReference type="SUPFAM" id="SSF49498">
    <property type="entry name" value="alpha-Amylase inhibitor tendamistat"/>
    <property type="match status" value="1"/>
</dbReference>
<keyword evidence="1" id="KW-0022">Alpha-amylase inhibitor</keyword>
<dbReference type="Pfam" id="PF01356">
    <property type="entry name" value="A_amylase_inhib"/>
    <property type="match status" value="1"/>
</dbReference>
<protein>
    <submittedName>
        <fullName evidence="3">Alpha amylase inhibitor</fullName>
    </submittedName>
</protein>
<dbReference type="RefSeq" id="WP_170198818.1">
    <property type="nucleotide sequence ID" value="NZ_BMPV01000001.1"/>
</dbReference>
<evidence type="ECO:0000256" key="1">
    <source>
        <dbReference type="ARBA" id="ARBA00022579"/>
    </source>
</evidence>
<gene>
    <name evidence="3" type="ORF">FHX40_2567</name>
</gene>
<evidence type="ECO:0000313" key="3">
    <source>
        <dbReference type="EMBL" id="TQM75845.1"/>
    </source>
</evidence>
<reference evidence="3 4" key="1">
    <citation type="submission" date="2019-06" db="EMBL/GenBank/DDBJ databases">
        <title>Sequencing the genomes of 1000 actinobacteria strains.</title>
        <authorList>
            <person name="Klenk H.-P."/>
        </authorList>
    </citation>
    <scope>NUCLEOTIDE SEQUENCE [LARGE SCALE GENOMIC DNA]</scope>
    <source>
        <strain evidence="3 4">DSM 43186</strain>
    </source>
</reference>
<dbReference type="GO" id="GO:0015066">
    <property type="term" value="F:alpha-amylase inhibitor activity"/>
    <property type="evidence" value="ECO:0007669"/>
    <property type="project" value="UniProtKB-KW"/>
</dbReference>
<name>A0A543IZ41_9ACTN</name>
<dbReference type="AlphaFoldDB" id="A0A543IZ41"/>
<dbReference type="PROSITE" id="PS51257">
    <property type="entry name" value="PROKAR_LIPOPROTEIN"/>
    <property type="match status" value="1"/>
</dbReference>
<feature type="signal peptide" evidence="2">
    <location>
        <begin position="1"/>
        <end position="31"/>
    </location>
</feature>
<keyword evidence="2" id="KW-0732">Signal</keyword>
<sequence length="113" mass="11280">MRNTSRIGIPALAAAACLAGAALVTGAPASAAPAAAAVAAAPQGNAPSCVVVWQRIGNVTKTGYARNDCSRTLRLKIVWAHGADGSCHTVRPGGTISSKVPRGPRTFDGASLC</sequence>
<keyword evidence="4" id="KW-1185">Reference proteome</keyword>
<dbReference type="InterPro" id="IPR000833">
    <property type="entry name" value="A-amylase_inhib"/>
</dbReference>
<accession>A0A543IZ41</accession>
<evidence type="ECO:0000256" key="2">
    <source>
        <dbReference type="SAM" id="SignalP"/>
    </source>
</evidence>
<dbReference type="Gene3D" id="2.60.40.20">
    <property type="entry name" value="Alpha-amylase inhibitor"/>
    <property type="match status" value="1"/>
</dbReference>
<evidence type="ECO:0000313" key="4">
    <source>
        <dbReference type="Proteomes" id="UP000319213"/>
    </source>
</evidence>